<dbReference type="Gene3D" id="2.60.200.20">
    <property type="match status" value="1"/>
</dbReference>
<gene>
    <name evidence="3" type="ORF">SAMN05216366_12822</name>
</gene>
<evidence type="ECO:0000313" key="3">
    <source>
        <dbReference type="EMBL" id="SDP60621.1"/>
    </source>
</evidence>
<dbReference type="PROSITE" id="PS50006">
    <property type="entry name" value="FHA_DOMAIN"/>
    <property type="match status" value="1"/>
</dbReference>
<sequence>MSGLIRCPNGHLFSSRRYGTVCPYCNIETATQERKETSMVGQSDVDVDEMLMLEKIDPVCGWLVCIDGPRQGKDYKIKSGKNFIGRADDMDIQILGDNKISRRNHAILVYDPKKHETVLLPGDSNGLVYHNEAAVYTPVVLSVYDVIEMGESKFLFVPFCGEHFRWEDPSSYPDEGGYETEGESDGSYGNI</sequence>
<evidence type="ECO:0000256" key="1">
    <source>
        <dbReference type="SAM" id="MobiDB-lite"/>
    </source>
</evidence>
<dbReference type="RefSeq" id="WP_074573048.1">
    <property type="nucleotide sequence ID" value="NZ_FNJQ01000028.1"/>
</dbReference>
<dbReference type="Proteomes" id="UP000182412">
    <property type="component" value="Unassembled WGS sequence"/>
</dbReference>
<evidence type="ECO:0000259" key="2">
    <source>
        <dbReference type="PROSITE" id="PS50006"/>
    </source>
</evidence>
<dbReference type="InterPro" id="IPR008984">
    <property type="entry name" value="SMAD_FHA_dom_sf"/>
</dbReference>
<dbReference type="CDD" id="cd00060">
    <property type="entry name" value="FHA"/>
    <property type="match status" value="1"/>
</dbReference>
<dbReference type="OrthoDB" id="370565at2"/>
<dbReference type="AlphaFoldDB" id="A0A1H0U396"/>
<dbReference type="Pfam" id="PF16697">
    <property type="entry name" value="Yop-YscD_cpl"/>
    <property type="match status" value="1"/>
</dbReference>
<dbReference type="SUPFAM" id="SSF49879">
    <property type="entry name" value="SMAD/FHA domain"/>
    <property type="match status" value="1"/>
</dbReference>
<feature type="domain" description="FHA" evidence="2">
    <location>
        <begin position="82"/>
        <end position="134"/>
    </location>
</feature>
<dbReference type="InterPro" id="IPR000253">
    <property type="entry name" value="FHA_dom"/>
</dbReference>
<evidence type="ECO:0000313" key="4">
    <source>
        <dbReference type="Proteomes" id="UP000182412"/>
    </source>
</evidence>
<accession>A0A1H0U396</accession>
<name>A0A1H0U396_SELRU</name>
<dbReference type="InterPro" id="IPR032030">
    <property type="entry name" value="YscD_cytoplasmic_dom"/>
</dbReference>
<dbReference type="EMBL" id="FNJQ01000028">
    <property type="protein sequence ID" value="SDP60621.1"/>
    <property type="molecule type" value="Genomic_DNA"/>
</dbReference>
<organism evidence="3 4">
    <name type="scientific">Selenomonas ruminantium</name>
    <dbReference type="NCBI Taxonomy" id="971"/>
    <lineage>
        <taxon>Bacteria</taxon>
        <taxon>Bacillati</taxon>
        <taxon>Bacillota</taxon>
        <taxon>Negativicutes</taxon>
        <taxon>Selenomonadales</taxon>
        <taxon>Selenomonadaceae</taxon>
        <taxon>Selenomonas</taxon>
    </lineage>
</organism>
<protein>
    <submittedName>
        <fullName evidence="3">FHA domain-containing protein</fullName>
    </submittedName>
</protein>
<proteinExistence type="predicted"/>
<reference evidence="3 4" key="1">
    <citation type="submission" date="2016-10" db="EMBL/GenBank/DDBJ databases">
        <authorList>
            <person name="de Groot N.N."/>
        </authorList>
    </citation>
    <scope>NUCLEOTIDE SEQUENCE [LARGE SCALE GENOMIC DNA]</scope>
    <source>
        <strain evidence="3 4">S137</strain>
    </source>
</reference>
<feature type="region of interest" description="Disordered" evidence="1">
    <location>
        <begin position="170"/>
        <end position="191"/>
    </location>
</feature>